<dbReference type="InterPro" id="IPR051450">
    <property type="entry name" value="Gfo/Idh/MocA_Oxidoreductases"/>
</dbReference>
<proteinExistence type="inferred from homology"/>
<dbReference type="PANTHER" id="PTHR43377:SF1">
    <property type="entry name" value="BILIVERDIN REDUCTASE A"/>
    <property type="match status" value="1"/>
</dbReference>
<sequence>MKTIGYAIVGTGYFGAELGRILNEQEGARVVAVLDPDNAPAIAQELHCDLETDLEVLCTRPDVDAVIVATPNYLHKEPVLCAARHKKNIFCEKPIALSYADCDEMVRAAEENGVVFMAGHVMNFFRAVRRTKQFIAEGKIGKVLYCHSARNGWEEEQPSVSWKKIRAKSGGHLYHHIHELDCIQFLMGPATEVTMVGGNVAHQGEHFGDEDDMLFLQLEFGNNTYAVVEYGSAFHWPEHYLLVQGTEGAIRIDMFNVGMTVKTADGEEHYLVHESKEEDDERTRIYHSTEMDGAIQYGHPGKKPPLWLHGIMKNEMRFFNSVMHGEPVPDEFKPLLNGRAARAAIATADAATRSLRENRKVKVEEIIG</sequence>
<dbReference type="RefSeq" id="WP_058118626.1">
    <property type="nucleotide sequence ID" value="NZ_CP011307.1"/>
</dbReference>
<dbReference type="SUPFAM" id="SSF55347">
    <property type="entry name" value="Glyceraldehyde-3-phosphate dehydrogenase-like, C-terminal domain"/>
    <property type="match status" value="1"/>
</dbReference>
<evidence type="ECO:0000259" key="3">
    <source>
        <dbReference type="Pfam" id="PF02894"/>
    </source>
</evidence>
<dbReference type="GO" id="GO:0000166">
    <property type="term" value="F:nucleotide binding"/>
    <property type="evidence" value="ECO:0007669"/>
    <property type="project" value="InterPro"/>
</dbReference>
<dbReference type="Proteomes" id="UP000064844">
    <property type="component" value="Chromosome"/>
</dbReference>
<dbReference type="Pfam" id="PF02894">
    <property type="entry name" value="GFO_IDH_MocA_C"/>
    <property type="match status" value="1"/>
</dbReference>
<keyword evidence="5" id="KW-1185">Reference proteome</keyword>
<dbReference type="SUPFAM" id="SSF51735">
    <property type="entry name" value="NAD(P)-binding Rossmann-fold domains"/>
    <property type="match status" value="1"/>
</dbReference>
<dbReference type="EMBL" id="CP011307">
    <property type="protein sequence ID" value="ALP95650.1"/>
    <property type="molecule type" value="Genomic_DNA"/>
</dbReference>
<dbReference type="Gene3D" id="3.40.50.720">
    <property type="entry name" value="NAD(P)-binding Rossmann-like Domain"/>
    <property type="match status" value="1"/>
</dbReference>
<accession>A0A0S2W8T5</accession>
<evidence type="ECO:0000313" key="4">
    <source>
        <dbReference type="EMBL" id="ALP95650.1"/>
    </source>
</evidence>
<protein>
    <submittedName>
        <fullName evidence="4">Oxidoreductase</fullName>
    </submittedName>
</protein>
<dbReference type="PANTHER" id="PTHR43377">
    <property type="entry name" value="BILIVERDIN REDUCTASE A"/>
    <property type="match status" value="1"/>
</dbReference>
<feature type="domain" description="Gfo/Idh/MocA-like oxidoreductase N-terminal" evidence="2">
    <location>
        <begin position="5"/>
        <end position="120"/>
    </location>
</feature>
<evidence type="ECO:0000313" key="5">
    <source>
        <dbReference type="Proteomes" id="UP000064844"/>
    </source>
</evidence>
<dbReference type="Pfam" id="PF01408">
    <property type="entry name" value="GFO_IDH_MocA"/>
    <property type="match status" value="1"/>
</dbReference>
<dbReference type="Gene3D" id="3.30.360.10">
    <property type="entry name" value="Dihydrodipicolinate Reductase, domain 2"/>
    <property type="match status" value="1"/>
</dbReference>
<dbReference type="InterPro" id="IPR036291">
    <property type="entry name" value="NAD(P)-bd_dom_sf"/>
</dbReference>
<dbReference type="InterPro" id="IPR000683">
    <property type="entry name" value="Gfo/Idh/MocA-like_OxRdtase_N"/>
</dbReference>
<gene>
    <name evidence="4" type="ORF">IB211_03260c</name>
</gene>
<dbReference type="AlphaFoldDB" id="A0A0S2W8T5"/>
<reference evidence="4 5" key="1">
    <citation type="journal article" date="2015" name="Nat. Commun.">
        <title>Production of butyrate from lysine and the Amadori product fructoselysine by a human gut commensal.</title>
        <authorList>
            <person name="Bui T.P."/>
            <person name="Ritari J."/>
            <person name="Boeren S."/>
            <person name="de Waard P."/>
            <person name="Plugge C.M."/>
            <person name="de Vos W.M."/>
        </authorList>
    </citation>
    <scope>NUCLEOTIDE SEQUENCE [LARGE SCALE GENOMIC DNA]</scope>
    <source>
        <strain evidence="4 5">AF211</strain>
    </source>
</reference>
<name>A0A0S2W8T5_9FIRM</name>
<dbReference type="InterPro" id="IPR004104">
    <property type="entry name" value="Gfo/Idh/MocA-like_OxRdtase_C"/>
</dbReference>
<evidence type="ECO:0000259" key="2">
    <source>
        <dbReference type="Pfam" id="PF01408"/>
    </source>
</evidence>
<dbReference type="eggNOG" id="COG0673">
    <property type="taxonomic scope" value="Bacteria"/>
</dbReference>
<reference evidence="5" key="2">
    <citation type="submission" date="2015-04" db="EMBL/GenBank/DDBJ databases">
        <title>A butyrogenic pathway from the amino acid lysine in a human gut commensal.</title>
        <authorList>
            <person name="de Vos W.M."/>
            <person name="Bui N.T.P."/>
            <person name="Plugge C.M."/>
            <person name="Ritari J."/>
        </authorList>
    </citation>
    <scope>NUCLEOTIDE SEQUENCE [LARGE SCALE GENOMIC DNA]</scope>
    <source>
        <strain evidence="5">AF211</strain>
    </source>
</reference>
<feature type="domain" description="Gfo/Idh/MocA-like oxidoreductase C-terminal" evidence="3">
    <location>
        <begin position="132"/>
        <end position="363"/>
    </location>
</feature>
<organism evidence="4 5">
    <name type="scientific">Intestinimonas butyriciproducens</name>
    <dbReference type="NCBI Taxonomy" id="1297617"/>
    <lineage>
        <taxon>Bacteria</taxon>
        <taxon>Bacillati</taxon>
        <taxon>Bacillota</taxon>
        <taxon>Clostridia</taxon>
        <taxon>Eubacteriales</taxon>
        <taxon>Intestinimonas</taxon>
    </lineage>
</organism>
<comment type="similarity">
    <text evidence="1">Belongs to the Gfo/Idh/MocA family.</text>
</comment>
<dbReference type="PATRIC" id="fig|1297617.4.peg.3351"/>
<dbReference type="KEGG" id="ibu:IB211_03260c"/>
<evidence type="ECO:0000256" key="1">
    <source>
        <dbReference type="ARBA" id="ARBA00010928"/>
    </source>
</evidence>
<dbReference type="STRING" id="1297617.IB211_03260c"/>